<dbReference type="OMA" id="ETNGHAL"/>
<dbReference type="Proteomes" id="UP000258309">
    <property type="component" value="Unassembled WGS sequence"/>
</dbReference>
<proteinExistence type="predicted"/>
<protein>
    <submittedName>
        <fullName evidence="1">Uncharacterized protein</fullName>
    </submittedName>
</protein>
<organism evidence="1 2">
    <name type="scientific">Scytalidium lignicola</name>
    <name type="common">Hyphomycete</name>
    <dbReference type="NCBI Taxonomy" id="5539"/>
    <lineage>
        <taxon>Eukaryota</taxon>
        <taxon>Fungi</taxon>
        <taxon>Dikarya</taxon>
        <taxon>Ascomycota</taxon>
        <taxon>Pezizomycotina</taxon>
        <taxon>Leotiomycetes</taxon>
        <taxon>Leotiomycetes incertae sedis</taxon>
        <taxon>Scytalidium</taxon>
    </lineage>
</organism>
<dbReference type="EMBL" id="NCSJ02000028">
    <property type="protein sequence ID" value="RFU33892.1"/>
    <property type="molecule type" value="Genomic_DNA"/>
</dbReference>
<dbReference type="OrthoDB" id="5235440at2759"/>
<evidence type="ECO:0000313" key="2">
    <source>
        <dbReference type="Proteomes" id="UP000258309"/>
    </source>
</evidence>
<reference evidence="1 2" key="1">
    <citation type="submission" date="2018-05" db="EMBL/GenBank/DDBJ databases">
        <title>Draft genome sequence of Scytalidium lignicola DSM 105466, a ubiquitous saprotrophic fungus.</title>
        <authorList>
            <person name="Buettner E."/>
            <person name="Gebauer A.M."/>
            <person name="Hofrichter M."/>
            <person name="Liers C."/>
            <person name="Kellner H."/>
        </authorList>
    </citation>
    <scope>NUCLEOTIDE SEQUENCE [LARGE SCALE GENOMIC DNA]</scope>
    <source>
        <strain evidence="1 2">DSM 105466</strain>
    </source>
</reference>
<keyword evidence="2" id="KW-1185">Reference proteome</keyword>
<evidence type="ECO:0000313" key="1">
    <source>
        <dbReference type="EMBL" id="RFU33892.1"/>
    </source>
</evidence>
<feature type="non-terminal residue" evidence="1">
    <location>
        <position position="1"/>
    </location>
</feature>
<feature type="non-terminal residue" evidence="1">
    <location>
        <position position="367"/>
    </location>
</feature>
<name>A0A3E2HL37_SCYLI</name>
<gene>
    <name evidence="1" type="ORF">B7463_g2428</name>
</gene>
<sequence>MSDSQAPKIERRIAAQDGYHSAIPVRSVYLQPQKFSSGSVKRPPVNPPGKRWKIERLPSNVSASPPAELDWRLVSEPPWTRIPTEEPLPAELRAAVKDDLIQEWHFQTVQHYCRNLKMPSAESDGFNPPYLLLSCIFKEWFRYHNGEPDIESFRFFANMVRVHSTGITTTQGIVEIHKGLCDKVEPISQVDTKYKMKSTYRAIIIMIDKPVNPFTNQDLATPVDLDKHSKIQTVLLIRTGDDSHLDTPVNFDTLRISDQVLPLGIDDTSFGTDNIVRVSVADAVRFVANLEQSYGATSSQFSQARYRLKEEQYAKAWAEEKLSMADEKGIDNVSATWQSVRRVKAARMGEKFAEWEPYQFCRLWKCI</sequence>
<comment type="caution">
    <text evidence="1">The sequence shown here is derived from an EMBL/GenBank/DDBJ whole genome shotgun (WGS) entry which is preliminary data.</text>
</comment>
<dbReference type="AlphaFoldDB" id="A0A3E2HL37"/>
<accession>A0A3E2HL37</accession>